<sequence length="103" mass="11754">MRIFSIEYCTRQHHDPVLQHRPHHRLGCCLLHRLCAGPSPSAPLPGSSSRGQLHSALPRLVEHHPLAQRDTRQFHGGFLLRNECEILRNETFIGPAQLDRSCH</sequence>
<keyword evidence="2" id="KW-1185">Reference proteome</keyword>
<organism evidence="1 2">
    <name type="scientific">Oedothorax gibbosus</name>
    <dbReference type="NCBI Taxonomy" id="931172"/>
    <lineage>
        <taxon>Eukaryota</taxon>
        <taxon>Metazoa</taxon>
        <taxon>Ecdysozoa</taxon>
        <taxon>Arthropoda</taxon>
        <taxon>Chelicerata</taxon>
        <taxon>Arachnida</taxon>
        <taxon>Araneae</taxon>
        <taxon>Araneomorphae</taxon>
        <taxon>Entelegynae</taxon>
        <taxon>Araneoidea</taxon>
        <taxon>Linyphiidae</taxon>
        <taxon>Erigoninae</taxon>
        <taxon>Oedothorax</taxon>
    </lineage>
</organism>
<gene>
    <name evidence="1" type="ORF">JTE90_012902</name>
</gene>
<accession>A0AAV6U236</accession>
<dbReference type="AlphaFoldDB" id="A0AAV6U236"/>
<dbReference type="Proteomes" id="UP000827092">
    <property type="component" value="Unassembled WGS sequence"/>
</dbReference>
<proteinExistence type="predicted"/>
<protein>
    <submittedName>
        <fullName evidence="1">Uncharacterized protein</fullName>
    </submittedName>
</protein>
<name>A0AAV6U236_9ARAC</name>
<evidence type="ECO:0000313" key="2">
    <source>
        <dbReference type="Proteomes" id="UP000827092"/>
    </source>
</evidence>
<evidence type="ECO:0000313" key="1">
    <source>
        <dbReference type="EMBL" id="KAG8177781.1"/>
    </source>
</evidence>
<comment type="caution">
    <text evidence="1">The sequence shown here is derived from an EMBL/GenBank/DDBJ whole genome shotgun (WGS) entry which is preliminary data.</text>
</comment>
<dbReference type="EMBL" id="JAFNEN010000750">
    <property type="protein sequence ID" value="KAG8177781.1"/>
    <property type="molecule type" value="Genomic_DNA"/>
</dbReference>
<reference evidence="1 2" key="1">
    <citation type="journal article" date="2022" name="Nat. Ecol. Evol.">
        <title>A masculinizing supergene underlies an exaggerated male reproductive morph in a spider.</title>
        <authorList>
            <person name="Hendrickx F."/>
            <person name="De Corte Z."/>
            <person name="Sonet G."/>
            <person name="Van Belleghem S.M."/>
            <person name="Kostlbacher S."/>
            <person name="Vangestel C."/>
        </authorList>
    </citation>
    <scope>NUCLEOTIDE SEQUENCE [LARGE SCALE GENOMIC DNA]</scope>
    <source>
        <strain evidence="1">W744_W776</strain>
    </source>
</reference>